<evidence type="ECO:0000313" key="3">
    <source>
        <dbReference type="Proteomes" id="UP000765509"/>
    </source>
</evidence>
<dbReference type="AlphaFoldDB" id="A0A9Q3C3B4"/>
<sequence length="151" mass="17277">MQKGKGKRHSENLINRKNWKPIDTQKTRKPEDSASRHGKKTLINCTRKITISNTAVTSKEKFTKAAAKKLIQGTVKGKYPKKRNVFDFLKTLICPLYNSGTLESQETSQRTDQDCSKPNDQGLDSIVDGRTLREIIPMLPFTFQWKKNLKP</sequence>
<name>A0A9Q3C3B4_9BASI</name>
<feature type="region of interest" description="Disordered" evidence="1">
    <location>
        <begin position="1"/>
        <end position="39"/>
    </location>
</feature>
<reference evidence="2" key="1">
    <citation type="submission" date="2021-03" db="EMBL/GenBank/DDBJ databases">
        <title>Draft genome sequence of rust myrtle Austropuccinia psidii MF-1, a brazilian biotype.</title>
        <authorList>
            <person name="Quecine M.C."/>
            <person name="Pachon D.M.R."/>
            <person name="Bonatelli M.L."/>
            <person name="Correr F.H."/>
            <person name="Franceschini L.M."/>
            <person name="Leite T.F."/>
            <person name="Margarido G.R.A."/>
            <person name="Almeida C.A."/>
            <person name="Ferrarezi J.A."/>
            <person name="Labate C.A."/>
        </authorList>
    </citation>
    <scope>NUCLEOTIDE SEQUENCE</scope>
    <source>
        <strain evidence="2">MF-1</strain>
    </source>
</reference>
<accession>A0A9Q3C3B4</accession>
<comment type="caution">
    <text evidence="2">The sequence shown here is derived from an EMBL/GenBank/DDBJ whole genome shotgun (WGS) entry which is preliminary data.</text>
</comment>
<feature type="compositionally biased region" description="Basic and acidic residues" evidence="1">
    <location>
        <begin position="23"/>
        <end position="35"/>
    </location>
</feature>
<evidence type="ECO:0000313" key="2">
    <source>
        <dbReference type="EMBL" id="MBW0475768.1"/>
    </source>
</evidence>
<organism evidence="2 3">
    <name type="scientific">Austropuccinia psidii MF-1</name>
    <dbReference type="NCBI Taxonomy" id="1389203"/>
    <lineage>
        <taxon>Eukaryota</taxon>
        <taxon>Fungi</taxon>
        <taxon>Dikarya</taxon>
        <taxon>Basidiomycota</taxon>
        <taxon>Pucciniomycotina</taxon>
        <taxon>Pucciniomycetes</taxon>
        <taxon>Pucciniales</taxon>
        <taxon>Sphaerophragmiaceae</taxon>
        <taxon>Austropuccinia</taxon>
    </lineage>
</organism>
<dbReference type="EMBL" id="AVOT02004228">
    <property type="protein sequence ID" value="MBW0475768.1"/>
    <property type="molecule type" value="Genomic_DNA"/>
</dbReference>
<keyword evidence="3" id="KW-1185">Reference proteome</keyword>
<evidence type="ECO:0000256" key="1">
    <source>
        <dbReference type="SAM" id="MobiDB-lite"/>
    </source>
</evidence>
<gene>
    <name evidence="2" type="ORF">O181_015483</name>
</gene>
<protein>
    <submittedName>
        <fullName evidence="2">Uncharacterized protein</fullName>
    </submittedName>
</protein>
<dbReference type="Proteomes" id="UP000765509">
    <property type="component" value="Unassembled WGS sequence"/>
</dbReference>
<proteinExistence type="predicted"/>